<keyword evidence="1" id="KW-1185">Reference proteome</keyword>
<evidence type="ECO:0000313" key="2">
    <source>
        <dbReference type="RefSeq" id="XP_018838360.1"/>
    </source>
</evidence>
<organism evidence="1 2">
    <name type="scientific">Juglans regia</name>
    <name type="common">English walnut</name>
    <dbReference type="NCBI Taxonomy" id="51240"/>
    <lineage>
        <taxon>Eukaryota</taxon>
        <taxon>Viridiplantae</taxon>
        <taxon>Streptophyta</taxon>
        <taxon>Embryophyta</taxon>
        <taxon>Tracheophyta</taxon>
        <taxon>Spermatophyta</taxon>
        <taxon>Magnoliopsida</taxon>
        <taxon>eudicotyledons</taxon>
        <taxon>Gunneridae</taxon>
        <taxon>Pentapetalae</taxon>
        <taxon>rosids</taxon>
        <taxon>fabids</taxon>
        <taxon>Fagales</taxon>
        <taxon>Juglandaceae</taxon>
        <taxon>Juglans</taxon>
    </lineage>
</organism>
<dbReference type="RefSeq" id="XP_018838360.1">
    <property type="nucleotide sequence ID" value="XM_018982815.2"/>
</dbReference>
<protein>
    <submittedName>
        <fullName evidence="2">Uncharacterized protein LOC109004299</fullName>
    </submittedName>
</protein>
<dbReference type="KEGG" id="jre:109004299"/>
<proteinExistence type="predicted"/>
<evidence type="ECO:0000313" key="1">
    <source>
        <dbReference type="Proteomes" id="UP000235220"/>
    </source>
</evidence>
<dbReference type="Gramene" id="Jr08_09460_p1">
    <property type="protein sequence ID" value="cds.Jr08_09460_p1"/>
    <property type="gene ID" value="Jr08_09460"/>
</dbReference>
<dbReference type="AlphaFoldDB" id="A0A2I4G3C0"/>
<sequence>MGFRKVVLIESKLFEIVHAGSRALRIIERGRKVTKGLVISFTTARWVVQSLEGCGQADAKKDYIKTFSYGSSAYIAQRSSNAFDRHLAIVEYRGGGRRSIISVPEDVGGLGWRRLGLEIREMSDGGVKTAGEKYGREVPNHLPVQNNTSAKTYAEAVVGVVPTMRGAASSPDFELKSNDGILKEKGRVESHGRDVYTRRDEGSLIKGRVAEKISLIRIKEELIAERERLMRLIDSIDVDLGMDQGLEIASGAPEALSTQVTGSKTLGP</sequence>
<accession>A0A2I4G3C0</accession>
<dbReference type="Proteomes" id="UP000235220">
    <property type="component" value="Chromosome 8"/>
</dbReference>
<gene>
    <name evidence="2" type="primary">LOC109004299</name>
</gene>
<reference evidence="2" key="1">
    <citation type="submission" date="2025-08" db="UniProtKB">
        <authorList>
            <consortium name="RefSeq"/>
        </authorList>
    </citation>
    <scope>IDENTIFICATION</scope>
    <source>
        <tissue evidence="2">Leaves</tissue>
    </source>
</reference>
<dbReference type="GeneID" id="109004299"/>
<name>A0A2I4G3C0_JUGRE</name>